<feature type="region of interest" description="Disordered" evidence="1">
    <location>
        <begin position="368"/>
        <end position="427"/>
    </location>
</feature>
<dbReference type="EMBL" id="CAJHJG010001441">
    <property type="protein sequence ID" value="CAD6912467.1"/>
    <property type="molecule type" value="Genomic_DNA"/>
</dbReference>
<name>A0A8T8THB7_9BASI</name>
<accession>A0A8T8THB7</accession>
<evidence type="ECO:0000256" key="1">
    <source>
        <dbReference type="SAM" id="MobiDB-lite"/>
    </source>
</evidence>
<gene>
    <name evidence="3" type="ORF">A4X03_0g3560</name>
    <name evidence="2" type="ORF">JKIAZH3_G1931</name>
</gene>
<keyword evidence="5" id="KW-1185">Reference proteome</keyword>
<feature type="compositionally biased region" description="Pro residues" evidence="1">
    <location>
        <begin position="566"/>
        <end position="582"/>
    </location>
</feature>
<dbReference type="Proteomes" id="UP000836402">
    <property type="component" value="Unassembled WGS sequence"/>
</dbReference>
<feature type="compositionally biased region" description="Low complexity" evidence="1">
    <location>
        <begin position="285"/>
        <end position="299"/>
    </location>
</feature>
<evidence type="ECO:0000313" key="2">
    <source>
        <dbReference type="EMBL" id="CAD6912467.1"/>
    </source>
</evidence>
<feature type="compositionally biased region" description="Low complexity" evidence="1">
    <location>
        <begin position="81"/>
        <end position="108"/>
    </location>
</feature>
<protein>
    <submittedName>
        <fullName evidence="3">Uncharacterized protein</fullName>
    </submittedName>
</protein>
<feature type="region of interest" description="Disordered" evidence="1">
    <location>
        <begin position="249"/>
        <end position="349"/>
    </location>
</feature>
<sequence length="676" mass="70790">MLFRRRTETEPATSLGGDVSRPDSRAGDASTRQRRRAPPPNPPPSLPLPAPPSSTPSIATLPTPPASSSSISSMAAFHPIPTSTPSTSPSTSQSWTTTSSTSPATSFTATASTTTLTSIPTTDANALAIFLQSRTLLPATIPPPLTPELLKLAEALPSAEDTLRRTTSDAHQARTRALLLHQSATHASRRADALEEQARAERQWSRDLWLVAQGGERDARVAEEAMRQAGEVLGAVRKIAVEEMGKHLAGTRREGGGGGGSGGPPLPPSSSSSWNVKGGERTQHLSSAFASSTTLSSSTDQRTLHSSTSFPEFRRPATEGGGGEAASPSWPQGSATHVRDRTITPSTYGPRIADLDAILDAEQDRLSALRREQGSSSSSSAVGPHPSSASFPLPLPLTPQIGPQSQSQSPSSSPQLGMQEGPAAPARPPWELEVEIPPARAASEFLMQAALMGRTQSTLTSAELVQEVGQGERRRRALSVTISPTTTTAPYEYPSASASASDFMPFSLRSGLRTSISSEMSMMTATSHPESAGGGGGGLGLTIDPLAALPLRAPPTPRLSNVDLPAPIPIPTPTPLPGPASRPTPHLHPRSPSTPAFPPPTRPQDLPLAENTPARTSLTGPWWKETSPTEETGMGVLKNDGNEEVEGDDPLVPYPVSSAELVPIPVFSPSALHERG</sequence>
<feature type="compositionally biased region" description="Pro residues" evidence="1">
    <location>
        <begin position="38"/>
        <end position="54"/>
    </location>
</feature>
<feature type="non-terminal residue" evidence="3">
    <location>
        <position position="676"/>
    </location>
</feature>
<dbReference type="AlphaFoldDB" id="A0A8T8THB7"/>
<feature type="compositionally biased region" description="Low complexity" evidence="1">
    <location>
        <begin position="55"/>
        <end position="73"/>
    </location>
</feature>
<evidence type="ECO:0000313" key="3">
    <source>
        <dbReference type="EMBL" id="KAE8261080.1"/>
    </source>
</evidence>
<feature type="compositionally biased region" description="Low complexity" evidence="1">
    <location>
        <begin position="403"/>
        <end position="415"/>
    </location>
</feature>
<feature type="compositionally biased region" description="Low complexity" evidence="1">
    <location>
        <begin position="374"/>
        <end position="392"/>
    </location>
</feature>
<dbReference type="Proteomes" id="UP000077671">
    <property type="component" value="Unassembled WGS sequence"/>
</dbReference>
<organism evidence="3 4">
    <name type="scientific">Tilletia caries</name>
    <name type="common">wheat bunt fungus</name>
    <dbReference type="NCBI Taxonomy" id="13290"/>
    <lineage>
        <taxon>Eukaryota</taxon>
        <taxon>Fungi</taxon>
        <taxon>Dikarya</taxon>
        <taxon>Basidiomycota</taxon>
        <taxon>Ustilaginomycotina</taxon>
        <taxon>Exobasidiomycetes</taxon>
        <taxon>Tilletiales</taxon>
        <taxon>Tilletiaceae</taxon>
        <taxon>Tilletia</taxon>
    </lineage>
</organism>
<feature type="region of interest" description="Disordered" evidence="1">
    <location>
        <begin position="1"/>
        <end position="108"/>
    </location>
</feature>
<proteinExistence type="predicted"/>
<feature type="region of interest" description="Disordered" evidence="1">
    <location>
        <begin position="552"/>
        <end position="656"/>
    </location>
</feature>
<evidence type="ECO:0000313" key="4">
    <source>
        <dbReference type="Proteomes" id="UP000077671"/>
    </source>
</evidence>
<comment type="caution">
    <text evidence="3">The sequence shown here is derived from an EMBL/GenBank/DDBJ whole genome shotgun (WGS) entry which is preliminary data.</text>
</comment>
<feature type="compositionally biased region" description="Polar residues" evidence="1">
    <location>
        <begin position="300"/>
        <end position="310"/>
    </location>
</feature>
<reference evidence="2" key="3">
    <citation type="submission" date="2020-10" db="EMBL/GenBank/DDBJ databases">
        <authorList>
            <person name="Sedaghatjoo S."/>
        </authorList>
    </citation>
    <scope>NUCLEOTIDE SEQUENCE</scope>
    <source>
        <strain evidence="2">AZH3</strain>
    </source>
</reference>
<reference evidence="3" key="2">
    <citation type="journal article" date="2019" name="IMA Fungus">
        <title>Genome sequencing and comparison of five Tilletia species to identify candidate genes for the detection of regulated species infecting wheat.</title>
        <authorList>
            <person name="Nguyen H.D.T."/>
            <person name="Sultana T."/>
            <person name="Kesanakurti P."/>
            <person name="Hambleton S."/>
        </authorList>
    </citation>
    <scope>NUCLEOTIDE SEQUENCE</scope>
    <source>
        <strain evidence="3">DAOMC 238032</strain>
    </source>
</reference>
<reference evidence="3" key="1">
    <citation type="submission" date="2016-04" db="EMBL/GenBank/DDBJ databases">
        <authorList>
            <person name="Nguyen H.D."/>
            <person name="Kesanakurti P."/>
            <person name="Cullis J."/>
            <person name="Levesque C.A."/>
            <person name="Hambleton S."/>
        </authorList>
    </citation>
    <scope>NUCLEOTIDE SEQUENCE</scope>
    <source>
        <strain evidence="3">DAOMC 238032</strain>
    </source>
</reference>
<evidence type="ECO:0000313" key="5">
    <source>
        <dbReference type="Proteomes" id="UP000836402"/>
    </source>
</evidence>
<feature type="compositionally biased region" description="Low complexity" evidence="1">
    <location>
        <begin position="583"/>
        <end position="594"/>
    </location>
</feature>
<dbReference type="EMBL" id="LWDD02000417">
    <property type="protein sequence ID" value="KAE8261080.1"/>
    <property type="molecule type" value="Genomic_DNA"/>
</dbReference>